<evidence type="ECO:0000313" key="5">
    <source>
        <dbReference type="Proteomes" id="UP001221411"/>
    </source>
</evidence>
<evidence type="ECO:0000259" key="2">
    <source>
        <dbReference type="Pfam" id="PF00710"/>
    </source>
</evidence>
<dbReference type="InterPro" id="IPR027474">
    <property type="entry name" value="L-asparaginase_N"/>
</dbReference>
<dbReference type="InterPro" id="IPR041725">
    <property type="entry name" value="L-asparaginase_I"/>
</dbReference>
<dbReference type="PIRSF" id="PIRSF500176">
    <property type="entry name" value="L_ASNase"/>
    <property type="match status" value="1"/>
</dbReference>
<dbReference type="PRINTS" id="PR00139">
    <property type="entry name" value="ASNGLNASE"/>
</dbReference>
<dbReference type="InterPro" id="IPR037152">
    <property type="entry name" value="L-asparaginase_N_sf"/>
</dbReference>
<dbReference type="InterPro" id="IPR027475">
    <property type="entry name" value="Asparaginase/glutaminase_AS2"/>
</dbReference>
<dbReference type="PROSITE" id="PS51732">
    <property type="entry name" value="ASN_GLN_ASE_3"/>
    <property type="match status" value="1"/>
</dbReference>
<dbReference type="Pfam" id="PF17763">
    <property type="entry name" value="Asparaginase_C"/>
    <property type="match status" value="1"/>
</dbReference>
<dbReference type="SMART" id="SM00870">
    <property type="entry name" value="Asparaginase"/>
    <property type="match status" value="1"/>
</dbReference>
<name>A0ABT5F767_9BACT</name>
<dbReference type="SFLD" id="SFLDS00057">
    <property type="entry name" value="Glutaminase/Asparaginase"/>
    <property type="match status" value="1"/>
</dbReference>
<keyword evidence="5" id="KW-1185">Reference proteome</keyword>
<dbReference type="PANTHER" id="PTHR11707:SF28">
    <property type="entry name" value="60 KDA LYSOPHOSPHOLIPASE"/>
    <property type="match status" value="1"/>
</dbReference>
<feature type="active site" evidence="1">
    <location>
        <position position="85"/>
    </location>
</feature>
<evidence type="ECO:0000259" key="3">
    <source>
        <dbReference type="Pfam" id="PF17763"/>
    </source>
</evidence>
<organism evidence="4 5">
    <name type="scientific">Polyangium mundeleinium</name>
    <dbReference type="NCBI Taxonomy" id="2995306"/>
    <lineage>
        <taxon>Bacteria</taxon>
        <taxon>Pseudomonadati</taxon>
        <taxon>Myxococcota</taxon>
        <taxon>Polyangia</taxon>
        <taxon>Polyangiales</taxon>
        <taxon>Polyangiaceae</taxon>
        <taxon>Polyangium</taxon>
    </lineage>
</organism>
<dbReference type="CDD" id="cd08963">
    <property type="entry name" value="L-asparaginase_I"/>
    <property type="match status" value="1"/>
</dbReference>
<dbReference type="EMBL" id="JAQNDO010000001">
    <property type="protein sequence ID" value="MDC0749469.1"/>
    <property type="molecule type" value="Genomic_DNA"/>
</dbReference>
<dbReference type="InterPro" id="IPR027473">
    <property type="entry name" value="L-asparaginase_C"/>
</dbReference>
<protein>
    <submittedName>
        <fullName evidence="4">Asparaginase</fullName>
    </submittedName>
</protein>
<sequence>MRLLLIHTGGTLMMRGGDPTPLEPDVYTRDLVAELPVLRKLAEIETKILYNLDSADFQPHHWVELAKAVHASLDRYDGFVIVHGTDTMAYTASALAFLLPGLDRPVILTGAQKPLADVRTDARTNLVDACHLATTRVPEVGIAFHSELLRGCRATKLDAWGMKAFGSPACPPLAELGLGVNLAPHVLAPRPRSSFDGRLEPHVLAVRTFPGLDPRLLHGALAAGVRGMVIEAFGAGNVPRLENSLVPVLEAARAADVPVVIVSQSTRGAVDLARYHGGVAAARAEAIGAGDMTTEAALTKLMIVLGRAEAANEGRTSAARAAFAASWAGEISL</sequence>
<dbReference type="SUPFAM" id="SSF53774">
    <property type="entry name" value="Glutaminase/Asparaginase"/>
    <property type="match status" value="1"/>
</dbReference>
<reference evidence="4 5" key="1">
    <citation type="submission" date="2022-11" db="EMBL/GenBank/DDBJ databases">
        <title>Minimal conservation of predation-associated metabolite biosynthetic gene clusters underscores biosynthetic potential of Myxococcota including descriptions for ten novel species: Archangium lansinium sp. nov., Myxococcus landrumus sp. nov., Nannocystis bai.</title>
        <authorList>
            <person name="Ahearne A."/>
            <person name="Stevens C."/>
            <person name="Dowd S."/>
        </authorList>
    </citation>
    <scope>NUCLEOTIDE SEQUENCE [LARGE SCALE GENOMIC DNA]</scope>
    <source>
        <strain evidence="4 5">RJM3</strain>
    </source>
</reference>
<accession>A0ABT5F767</accession>
<dbReference type="RefSeq" id="WP_271929369.1">
    <property type="nucleotide sequence ID" value="NZ_JAQNDO010000001.1"/>
</dbReference>
<evidence type="ECO:0000256" key="1">
    <source>
        <dbReference type="PROSITE-ProRule" id="PRU10100"/>
    </source>
</evidence>
<dbReference type="Pfam" id="PF00710">
    <property type="entry name" value="Asparaginase"/>
    <property type="match status" value="1"/>
</dbReference>
<gene>
    <name evidence="4" type="ORF">POL67_49525</name>
</gene>
<dbReference type="InterPro" id="IPR036152">
    <property type="entry name" value="Asp/glu_Ase-like_sf"/>
</dbReference>
<feature type="domain" description="Asparaginase/glutaminase C-terminal" evidence="3">
    <location>
        <begin position="202"/>
        <end position="312"/>
    </location>
</feature>
<comment type="caution">
    <text evidence="4">The sequence shown here is derived from an EMBL/GenBank/DDBJ whole genome shotgun (WGS) entry which is preliminary data.</text>
</comment>
<dbReference type="PROSITE" id="PS00917">
    <property type="entry name" value="ASN_GLN_ASE_2"/>
    <property type="match status" value="1"/>
</dbReference>
<evidence type="ECO:0000313" key="4">
    <source>
        <dbReference type="EMBL" id="MDC0749469.1"/>
    </source>
</evidence>
<dbReference type="Gene3D" id="3.40.50.40">
    <property type="match status" value="1"/>
</dbReference>
<dbReference type="InterPro" id="IPR006034">
    <property type="entry name" value="Asparaginase/glutaminase-like"/>
</dbReference>
<dbReference type="PANTHER" id="PTHR11707">
    <property type="entry name" value="L-ASPARAGINASE"/>
    <property type="match status" value="1"/>
</dbReference>
<dbReference type="Gene3D" id="3.40.50.1170">
    <property type="entry name" value="L-asparaginase, N-terminal domain"/>
    <property type="match status" value="1"/>
</dbReference>
<dbReference type="PIRSF" id="PIRSF001220">
    <property type="entry name" value="L-ASNase_gatD"/>
    <property type="match status" value="1"/>
</dbReference>
<dbReference type="InterPro" id="IPR040919">
    <property type="entry name" value="Asparaginase_C"/>
</dbReference>
<proteinExistence type="predicted"/>
<feature type="domain" description="L-asparaginase N-terminal" evidence="2">
    <location>
        <begin position="2"/>
        <end position="178"/>
    </location>
</feature>
<dbReference type="Proteomes" id="UP001221411">
    <property type="component" value="Unassembled WGS sequence"/>
</dbReference>